<protein>
    <recommendedName>
        <fullName evidence="2">Calponin-homology (CH) domain-containing protein</fullName>
    </recommendedName>
</protein>
<dbReference type="PROSITE" id="PS50021">
    <property type="entry name" value="CH"/>
    <property type="match status" value="1"/>
</dbReference>
<feature type="region of interest" description="Disordered" evidence="1">
    <location>
        <begin position="1"/>
        <end position="33"/>
    </location>
</feature>
<reference evidence="4" key="1">
    <citation type="submission" date="2003-08" db="EMBL/GenBank/DDBJ databases">
        <authorList>
            <person name="Birren B."/>
            <person name="Nusbaum C."/>
            <person name="Abebe A."/>
            <person name="Abouelleil A."/>
            <person name="Adekoya E."/>
            <person name="Ait-zahra M."/>
            <person name="Allen N."/>
            <person name="Allen T."/>
            <person name="An P."/>
            <person name="Anderson M."/>
            <person name="Anderson S."/>
            <person name="Arachchi H."/>
            <person name="Armbruster J."/>
            <person name="Bachantsang P."/>
            <person name="Baldwin J."/>
            <person name="Barry A."/>
            <person name="Bayul T."/>
            <person name="Blitshsteyn B."/>
            <person name="Bloom T."/>
            <person name="Blye J."/>
            <person name="Boguslavskiy L."/>
            <person name="Borowsky M."/>
            <person name="Boukhgalter B."/>
            <person name="Brunache A."/>
            <person name="Butler J."/>
            <person name="Calixte N."/>
            <person name="Calvo S."/>
            <person name="Camarata J."/>
            <person name="Campo K."/>
            <person name="Chang J."/>
            <person name="Cheshatsang Y."/>
            <person name="Citroen M."/>
            <person name="Collymore A."/>
            <person name="Considine T."/>
            <person name="Cook A."/>
            <person name="Cooke P."/>
            <person name="Corum B."/>
            <person name="Cuomo C."/>
            <person name="David R."/>
            <person name="Dawoe T."/>
            <person name="Degray S."/>
            <person name="Dodge S."/>
            <person name="Dooley K."/>
            <person name="Dorje P."/>
            <person name="Dorjee K."/>
            <person name="Dorris L."/>
            <person name="Duffey N."/>
            <person name="Dupes A."/>
            <person name="Elkins T."/>
            <person name="Engels R."/>
            <person name="Erickson J."/>
            <person name="Farina A."/>
            <person name="Faro S."/>
            <person name="Ferreira P."/>
            <person name="Fischer H."/>
            <person name="Fitzgerald M."/>
            <person name="Foley K."/>
            <person name="Gage D."/>
            <person name="Galagan J."/>
            <person name="Gearin G."/>
            <person name="Gnerre S."/>
            <person name="Gnirke A."/>
            <person name="Goyette A."/>
            <person name="Graham J."/>
            <person name="Grandbois E."/>
            <person name="Gyaltsen K."/>
            <person name="Hafez N."/>
            <person name="Hagopian D."/>
            <person name="Hagos B."/>
            <person name="Hall J."/>
            <person name="Hatcher B."/>
            <person name="Heller A."/>
            <person name="Higgins H."/>
            <person name="Honan T."/>
            <person name="Horn A."/>
            <person name="Houde N."/>
            <person name="Hughes L."/>
            <person name="Hulme W."/>
            <person name="Husby E."/>
            <person name="Iliev I."/>
            <person name="Jaffe D."/>
            <person name="Jones C."/>
            <person name="Kamal M."/>
            <person name="Kamat A."/>
            <person name="Kamvysselis M."/>
            <person name="Karlsson E."/>
            <person name="Kells C."/>
            <person name="Kieu A."/>
            <person name="Kisner P."/>
            <person name="Kodira C."/>
            <person name="Kulbokas E."/>
            <person name="Labutti K."/>
            <person name="Lama D."/>
            <person name="Landers T."/>
            <person name="Leger J."/>
            <person name="Levine S."/>
            <person name="Lewis D."/>
            <person name="Lewis T."/>
            <person name="Lindblad-toh K."/>
            <person name="Liu X."/>
            <person name="Lokyitsang T."/>
            <person name="Lokyitsang Y."/>
            <person name="Lucien O."/>
            <person name="Lui A."/>
            <person name="Ma L.J."/>
            <person name="Mabbitt R."/>
            <person name="Macdonald J."/>
            <person name="Maclean C."/>
            <person name="Major J."/>
            <person name="Manning J."/>
            <person name="Marabella R."/>
            <person name="Maru K."/>
            <person name="Matthews C."/>
            <person name="Mauceli E."/>
            <person name="Mccarthy M."/>
            <person name="Mcdonough S."/>
            <person name="Mcghee T."/>
            <person name="Meldrim J."/>
            <person name="Meneus L."/>
            <person name="Mesirov J."/>
            <person name="Mihalev A."/>
            <person name="Mihova T."/>
            <person name="Mikkelsen T."/>
            <person name="Mlenga V."/>
            <person name="Moru K."/>
            <person name="Mozes J."/>
            <person name="Mulrain L."/>
            <person name="Munson G."/>
            <person name="Naylor J."/>
            <person name="Newes C."/>
            <person name="Nguyen C."/>
            <person name="Nguyen N."/>
            <person name="Nguyen T."/>
            <person name="Nicol R."/>
            <person name="Nielsen C."/>
            <person name="Nizzari M."/>
            <person name="Norbu C."/>
            <person name="Norbu N."/>
            <person name="O'donnell P."/>
            <person name="Okoawo O."/>
            <person name="O'leary S."/>
            <person name="Omotosho B."/>
            <person name="O'neill K."/>
            <person name="Osman S."/>
            <person name="Parker S."/>
            <person name="Perrin D."/>
            <person name="Phunkhang P."/>
            <person name="Piqani B."/>
            <person name="Purcell S."/>
            <person name="Rachupka T."/>
            <person name="Ramasamy U."/>
            <person name="Rameau R."/>
            <person name="Ray V."/>
            <person name="Raymond C."/>
            <person name="Retta R."/>
            <person name="Richardson S."/>
            <person name="Rise C."/>
            <person name="Rodriguez J."/>
            <person name="Rogers J."/>
            <person name="Rogov P."/>
            <person name="Rutman M."/>
            <person name="Schupbach R."/>
            <person name="Seaman C."/>
            <person name="Settipalli S."/>
            <person name="Sharpe T."/>
            <person name="Sheridan J."/>
            <person name="Sherpa N."/>
            <person name="Shi J."/>
            <person name="Smirnov S."/>
            <person name="Smith C."/>
            <person name="Sougnez C."/>
            <person name="Spencer B."/>
            <person name="Stalker J."/>
            <person name="Stange-thomann N."/>
            <person name="Stavropoulos S."/>
            <person name="Stetson K."/>
            <person name="Stone C."/>
            <person name="Stone S."/>
            <person name="Stubbs M."/>
            <person name="Talamas J."/>
            <person name="Tchuinga P."/>
            <person name="Tenzing P."/>
            <person name="Tesfaye S."/>
            <person name="Theodore J."/>
            <person name="Thoulutsang Y."/>
            <person name="Topham K."/>
            <person name="Towey S."/>
            <person name="Tsamla T."/>
            <person name="Tsomo N."/>
            <person name="Vallee D."/>
            <person name="Vassiliev H."/>
            <person name="Venkataraman V."/>
            <person name="Vinson J."/>
            <person name="Vo A."/>
            <person name="Wade C."/>
            <person name="Wang S."/>
            <person name="Wangchuk T."/>
            <person name="Wangdi T."/>
            <person name="Whittaker C."/>
            <person name="Wilkinson J."/>
            <person name="Wu Y."/>
            <person name="Wyman D."/>
            <person name="Yadav S."/>
            <person name="Yang S."/>
            <person name="Yang X."/>
            <person name="Yeager S."/>
            <person name="Yee E."/>
            <person name="Young G."/>
            <person name="Zainoun J."/>
            <person name="Zembeck L."/>
            <person name="Zimmer A."/>
            <person name="Zody M."/>
            <person name="Lander E."/>
        </authorList>
    </citation>
    <scope>NUCLEOTIDE SEQUENCE [LARGE SCALE GENOMIC DNA]</scope>
</reference>
<evidence type="ECO:0000256" key="1">
    <source>
        <dbReference type="SAM" id="MobiDB-lite"/>
    </source>
</evidence>
<dbReference type="SMART" id="SM00033">
    <property type="entry name" value="CH"/>
    <property type="match status" value="1"/>
</dbReference>
<dbReference type="InParanoid" id="H2ZFU2"/>
<feature type="domain" description="Calponin-homology (CH)" evidence="2">
    <location>
        <begin position="63"/>
        <end position="150"/>
    </location>
</feature>
<accession>H2ZFU2</accession>
<dbReference type="STRING" id="51511.ENSCSAVP00000016458"/>
<dbReference type="InterPro" id="IPR001715">
    <property type="entry name" value="CH_dom"/>
</dbReference>
<dbReference type="InterPro" id="IPR050540">
    <property type="entry name" value="F-actin_Monoox_Mical"/>
</dbReference>
<dbReference type="SUPFAM" id="SSF47576">
    <property type="entry name" value="Calponin-homology domain, CH-domain"/>
    <property type="match status" value="1"/>
</dbReference>
<dbReference type="AlphaFoldDB" id="H2ZFU2"/>
<dbReference type="Gene3D" id="1.10.418.10">
    <property type="entry name" value="Calponin-like domain"/>
    <property type="match status" value="1"/>
</dbReference>
<name>H2ZFU2_CIOSA</name>
<feature type="compositionally biased region" description="Basic and acidic residues" evidence="1">
    <location>
        <begin position="10"/>
        <end position="23"/>
    </location>
</feature>
<reference evidence="3" key="3">
    <citation type="submission" date="2025-09" db="UniProtKB">
        <authorList>
            <consortium name="Ensembl"/>
        </authorList>
    </citation>
    <scope>IDENTIFICATION</scope>
</reference>
<keyword evidence="4" id="KW-1185">Reference proteome</keyword>
<evidence type="ECO:0000313" key="3">
    <source>
        <dbReference type="Ensembl" id="ENSCSAVP00000016458.1"/>
    </source>
</evidence>
<reference evidence="3" key="2">
    <citation type="submission" date="2025-08" db="UniProtKB">
        <authorList>
            <consortium name="Ensembl"/>
        </authorList>
    </citation>
    <scope>IDENTIFICATION</scope>
</reference>
<dbReference type="PANTHER" id="PTHR23167">
    <property type="entry name" value="CALPONIN HOMOLOGY DOMAIN-CONTAINING PROTEIN DDB_G0272472-RELATED"/>
    <property type="match status" value="1"/>
</dbReference>
<dbReference type="PANTHER" id="PTHR23167:SF46">
    <property type="entry name" value="EPS15 HOMOLOGY DOMAIN CONTAINING PROTEIN-BINDING PROTEIN 1, ISOFORM F"/>
    <property type="match status" value="1"/>
</dbReference>
<dbReference type="Proteomes" id="UP000007875">
    <property type="component" value="Unassembled WGS sequence"/>
</dbReference>
<dbReference type="Pfam" id="PF00307">
    <property type="entry name" value="CH"/>
    <property type="match status" value="1"/>
</dbReference>
<evidence type="ECO:0000313" key="4">
    <source>
        <dbReference type="Proteomes" id="UP000007875"/>
    </source>
</evidence>
<dbReference type="Ensembl" id="ENSCSAVT00000016639.1">
    <property type="protein sequence ID" value="ENSCSAVP00000016458.1"/>
    <property type="gene ID" value="ENSCSAVG00000009681.1"/>
</dbReference>
<proteinExistence type="predicted"/>
<dbReference type="InterPro" id="IPR036872">
    <property type="entry name" value="CH_dom_sf"/>
</dbReference>
<dbReference type="eggNOG" id="KOG0035">
    <property type="taxonomic scope" value="Eukaryota"/>
</dbReference>
<organism evidence="3 4">
    <name type="scientific">Ciona savignyi</name>
    <name type="common">Pacific transparent sea squirt</name>
    <dbReference type="NCBI Taxonomy" id="51511"/>
    <lineage>
        <taxon>Eukaryota</taxon>
        <taxon>Metazoa</taxon>
        <taxon>Chordata</taxon>
        <taxon>Tunicata</taxon>
        <taxon>Ascidiacea</taxon>
        <taxon>Phlebobranchia</taxon>
        <taxon>Cionidae</taxon>
        <taxon>Ciona</taxon>
    </lineage>
</organism>
<sequence length="150" mass="16583">MNLLENEELTTDKPTTEYRHSASDNESSACSTPPITRKVLPSITFMSTQEESPSAPIQFSPSSDQGKPLLRWCQKATDNYSGVKVTNFTTSWRNGLAMCALLHHYCPELIDYDNLNALHSKANINQALSGFKSQGIEDIQSVDASVISEK</sequence>
<dbReference type="HOGENOM" id="CLU_1744588_0_0_1"/>
<feature type="compositionally biased region" description="Polar residues" evidence="1">
    <location>
        <begin position="24"/>
        <end position="33"/>
    </location>
</feature>
<evidence type="ECO:0000259" key="2">
    <source>
        <dbReference type="PROSITE" id="PS50021"/>
    </source>
</evidence>